<dbReference type="AlphaFoldDB" id="A0A4V6HR83"/>
<dbReference type="EMBL" id="QGQD01000106">
    <property type="protein sequence ID" value="TLC98007.1"/>
    <property type="molecule type" value="Genomic_DNA"/>
</dbReference>
<dbReference type="Proteomes" id="UP000306509">
    <property type="component" value="Unassembled WGS sequence"/>
</dbReference>
<dbReference type="Gene3D" id="3.90.1140.10">
    <property type="entry name" value="Cyclic phosphodiesterase"/>
    <property type="match status" value="1"/>
</dbReference>
<organism evidence="1 2">
    <name type="scientific">Robinsoniella peoriensis</name>
    <dbReference type="NCBI Taxonomy" id="180332"/>
    <lineage>
        <taxon>Bacteria</taxon>
        <taxon>Bacillati</taxon>
        <taxon>Bacillota</taxon>
        <taxon>Clostridia</taxon>
        <taxon>Lachnospirales</taxon>
        <taxon>Lachnospiraceae</taxon>
        <taxon>Robinsoniella</taxon>
    </lineage>
</organism>
<gene>
    <name evidence="1" type="ORF">DSM106044_05171</name>
</gene>
<reference evidence="1 2" key="1">
    <citation type="journal article" date="2019" name="Anaerobe">
        <title>Detection of Robinsoniella peoriensis in multiple bone samples of a trauma patient.</title>
        <authorList>
            <person name="Schrottner P."/>
            <person name="Hartwich K."/>
            <person name="Bunk B."/>
            <person name="Schober I."/>
            <person name="Helbig S."/>
            <person name="Rudolph W.W."/>
            <person name="Gunzer F."/>
        </authorList>
    </citation>
    <scope>NUCLEOTIDE SEQUENCE [LARGE SCALE GENOMIC DNA]</scope>
    <source>
        <strain evidence="1 2">DSM 106044</strain>
    </source>
</reference>
<accession>A0A4V6HR83</accession>
<evidence type="ECO:0000313" key="2">
    <source>
        <dbReference type="Proteomes" id="UP000306509"/>
    </source>
</evidence>
<name>A0A4V6HR83_9FIRM</name>
<proteinExistence type="predicted"/>
<dbReference type="RefSeq" id="WP_138004027.1">
    <property type="nucleotide sequence ID" value="NZ_QGQD01000106.1"/>
</dbReference>
<protein>
    <recommendedName>
        <fullName evidence="3">2'-5' RNA ligase</fullName>
    </recommendedName>
</protein>
<keyword evidence="2" id="KW-1185">Reference proteome</keyword>
<comment type="caution">
    <text evidence="1">The sequence shown here is derived from an EMBL/GenBank/DDBJ whole genome shotgun (WGS) entry which is preliminary data.</text>
</comment>
<dbReference type="PANTHER" id="PTHR36039:SF2">
    <property type="entry name" value="RNA LIGASE_CYCLIC NUCLEOTIDE PHOSPHODIESTERASE FAMILY PROTEIN"/>
    <property type="match status" value="1"/>
</dbReference>
<dbReference type="PANTHER" id="PTHR36039">
    <property type="match status" value="1"/>
</dbReference>
<sequence length="180" mass="20836">MGYSIVAYFDEVSDTTIKKLWNGMADIGIDDYLINSGNSPHFKLAMYESIDIEKVKMLVRDIALNYAKIPIQFKSFSFYPNERLFVNIDIAVSFEILALQKKIRTECDINSKMFNINYFDPGIWKPDCQLTTEFDKEKLPVAMKYLSNTELPFNGMINRLGIIKFYPAEQIASYELGDYN</sequence>
<evidence type="ECO:0008006" key="3">
    <source>
        <dbReference type="Google" id="ProtNLM"/>
    </source>
</evidence>
<evidence type="ECO:0000313" key="1">
    <source>
        <dbReference type="EMBL" id="TLC98007.1"/>
    </source>
</evidence>